<gene>
    <name evidence="3" type="ORF">GCM10022256_29540</name>
</gene>
<organism evidence="3 4">
    <name type="scientific">Frondihabitans peucedani</name>
    <dbReference type="NCBI Taxonomy" id="598626"/>
    <lineage>
        <taxon>Bacteria</taxon>
        <taxon>Bacillati</taxon>
        <taxon>Actinomycetota</taxon>
        <taxon>Actinomycetes</taxon>
        <taxon>Micrococcales</taxon>
        <taxon>Microbacteriaceae</taxon>
        <taxon>Frondihabitans</taxon>
    </lineage>
</organism>
<evidence type="ECO:0000256" key="1">
    <source>
        <dbReference type="SAM" id="MobiDB-lite"/>
    </source>
</evidence>
<dbReference type="RefSeq" id="WP_344797554.1">
    <property type="nucleotide sequence ID" value="NZ_BAABAU010000004.1"/>
</dbReference>
<name>A0ABP8E545_9MICO</name>
<dbReference type="Proteomes" id="UP001501594">
    <property type="component" value="Unassembled WGS sequence"/>
</dbReference>
<feature type="region of interest" description="Disordered" evidence="1">
    <location>
        <begin position="1"/>
        <end position="32"/>
    </location>
</feature>
<keyword evidence="2" id="KW-0472">Membrane</keyword>
<dbReference type="InterPro" id="IPR022062">
    <property type="entry name" value="DUF3618"/>
</dbReference>
<protein>
    <recommendedName>
        <fullName evidence="5">DUF3618 domain-containing protein</fullName>
    </recommendedName>
</protein>
<reference evidence="4" key="1">
    <citation type="journal article" date="2019" name="Int. J. Syst. Evol. Microbiol.">
        <title>The Global Catalogue of Microorganisms (GCM) 10K type strain sequencing project: providing services to taxonomists for standard genome sequencing and annotation.</title>
        <authorList>
            <consortium name="The Broad Institute Genomics Platform"/>
            <consortium name="The Broad Institute Genome Sequencing Center for Infectious Disease"/>
            <person name="Wu L."/>
            <person name="Ma J."/>
        </authorList>
    </citation>
    <scope>NUCLEOTIDE SEQUENCE [LARGE SCALE GENOMIC DNA]</scope>
    <source>
        <strain evidence="4">JCM 17442</strain>
    </source>
</reference>
<dbReference type="Pfam" id="PF12277">
    <property type="entry name" value="DUF3618"/>
    <property type="match status" value="1"/>
</dbReference>
<accession>A0ABP8E545</accession>
<feature type="transmembrane region" description="Helical" evidence="2">
    <location>
        <begin position="71"/>
        <end position="93"/>
    </location>
</feature>
<feature type="compositionally biased region" description="Basic and acidic residues" evidence="1">
    <location>
        <begin position="1"/>
        <end position="19"/>
    </location>
</feature>
<evidence type="ECO:0000256" key="2">
    <source>
        <dbReference type="SAM" id="Phobius"/>
    </source>
</evidence>
<evidence type="ECO:0000313" key="3">
    <source>
        <dbReference type="EMBL" id="GAA4267342.1"/>
    </source>
</evidence>
<proteinExistence type="predicted"/>
<comment type="caution">
    <text evidence="3">The sequence shown here is derived from an EMBL/GenBank/DDBJ whole genome shotgun (WGS) entry which is preliminary data.</text>
</comment>
<keyword evidence="4" id="KW-1185">Reference proteome</keyword>
<keyword evidence="2" id="KW-0812">Transmembrane</keyword>
<evidence type="ECO:0008006" key="5">
    <source>
        <dbReference type="Google" id="ProtNLM"/>
    </source>
</evidence>
<keyword evidence="2" id="KW-1133">Transmembrane helix</keyword>
<sequence length="99" mass="10475">MTPPKNDSDRAGSSDEKASKPSLPETQRDVSETRAEFAATLDELEERLNPKIQYRRARAAVTKRVSDDPKVLAVAAAGAAGLAAAVTGIAKLASRAGRR</sequence>
<dbReference type="EMBL" id="BAABAU010000004">
    <property type="protein sequence ID" value="GAA4267342.1"/>
    <property type="molecule type" value="Genomic_DNA"/>
</dbReference>
<evidence type="ECO:0000313" key="4">
    <source>
        <dbReference type="Proteomes" id="UP001501594"/>
    </source>
</evidence>